<reference evidence="2 3" key="2">
    <citation type="submission" date="2020-07" db="EMBL/GenBank/DDBJ databases">
        <title>Genome assembly of wild tea tree DASZ reveals pedigree and selection history of tea varieties.</title>
        <authorList>
            <person name="Zhang W."/>
        </authorList>
    </citation>
    <scope>NUCLEOTIDE SEQUENCE [LARGE SCALE GENOMIC DNA]</scope>
    <source>
        <strain evidence="3">cv. G240</strain>
        <tissue evidence="2">Leaf</tissue>
    </source>
</reference>
<dbReference type="SUPFAM" id="SSF51126">
    <property type="entry name" value="Pectin lyase-like"/>
    <property type="match status" value="1"/>
</dbReference>
<organism evidence="2 3">
    <name type="scientific">Camellia sinensis</name>
    <name type="common">Tea plant</name>
    <name type="synonym">Thea sinensis</name>
    <dbReference type="NCBI Taxonomy" id="4442"/>
    <lineage>
        <taxon>Eukaryota</taxon>
        <taxon>Viridiplantae</taxon>
        <taxon>Streptophyta</taxon>
        <taxon>Embryophyta</taxon>
        <taxon>Tracheophyta</taxon>
        <taxon>Spermatophyta</taxon>
        <taxon>Magnoliopsida</taxon>
        <taxon>eudicotyledons</taxon>
        <taxon>Gunneridae</taxon>
        <taxon>Pentapetalae</taxon>
        <taxon>asterids</taxon>
        <taxon>Ericales</taxon>
        <taxon>Theaceae</taxon>
        <taxon>Camellia</taxon>
    </lineage>
</organism>
<dbReference type="EMBL" id="JACBKZ010000002">
    <property type="protein sequence ID" value="KAF5958525.1"/>
    <property type="molecule type" value="Genomic_DNA"/>
</dbReference>
<reference evidence="3" key="1">
    <citation type="journal article" date="2020" name="Nat. Commun.">
        <title>Genome assembly of wild tea tree DASZ reveals pedigree and selection history of tea varieties.</title>
        <authorList>
            <person name="Zhang W."/>
            <person name="Zhang Y."/>
            <person name="Qiu H."/>
            <person name="Guo Y."/>
            <person name="Wan H."/>
            <person name="Zhang X."/>
            <person name="Scossa F."/>
            <person name="Alseekh S."/>
            <person name="Zhang Q."/>
            <person name="Wang P."/>
            <person name="Xu L."/>
            <person name="Schmidt M.H."/>
            <person name="Jia X."/>
            <person name="Li D."/>
            <person name="Zhu A."/>
            <person name="Guo F."/>
            <person name="Chen W."/>
            <person name="Ni D."/>
            <person name="Usadel B."/>
            <person name="Fernie A.R."/>
            <person name="Wen W."/>
        </authorList>
    </citation>
    <scope>NUCLEOTIDE SEQUENCE [LARGE SCALE GENOMIC DNA]</scope>
    <source>
        <strain evidence="3">cv. G240</strain>
    </source>
</reference>
<gene>
    <name evidence="2" type="ORF">HYC85_005750</name>
</gene>
<name>A0A7J7I189_CAMSI</name>
<protein>
    <submittedName>
        <fullName evidence="2">Uncharacterized protein</fullName>
    </submittedName>
</protein>
<sequence length="148" mass="16261">MVKVQLFGARDTNIADDYMKVTVIYNHFVQSQVHVHPNKHAFTGICMPSAVATMLPSLVRATGSLLQSDTNLNRLPIGMPPSLAWKKWTWRSKGDLFQRGAFFIESGDSNGVNKFGRLDSIVPKKGKIVKSLTRFSGVIGGCRPGVPC</sequence>
<dbReference type="Proteomes" id="UP000593564">
    <property type="component" value="Unassembled WGS sequence"/>
</dbReference>
<evidence type="ECO:0000313" key="3">
    <source>
        <dbReference type="Proteomes" id="UP000593564"/>
    </source>
</evidence>
<dbReference type="PRINTS" id="PR00807">
    <property type="entry name" value="AMBALLERGEN"/>
</dbReference>
<dbReference type="InterPro" id="IPR018082">
    <property type="entry name" value="AmbAllergen"/>
</dbReference>
<keyword evidence="1" id="KW-0732">Signal</keyword>
<dbReference type="InterPro" id="IPR011050">
    <property type="entry name" value="Pectin_lyase_fold/virulence"/>
</dbReference>
<dbReference type="GO" id="GO:0030570">
    <property type="term" value="F:pectate lyase activity"/>
    <property type="evidence" value="ECO:0007669"/>
    <property type="project" value="InterPro"/>
</dbReference>
<dbReference type="InterPro" id="IPR045032">
    <property type="entry name" value="PEL"/>
</dbReference>
<evidence type="ECO:0000256" key="1">
    <source>
        <dbReference type="ARBA" id="ARBA00022729"/>
    </source>
</evidence>
<keyword evidence="3" id="KW-1185">Reference proteome</keyword>
<proteinExistence type="predicted"/>
<accession>A0A7J7I189</accession>
<evidence type="ECO:0000313" key="2">
    <source>
        <dbReference type="EMBL" id="KAF5958525.1"/>
    </source>
</evidence>
<dbReference type="AlphaFoldDB" id="A0A7J7I189"/>
<dbReference type="PANTHER" id="PTHR31683">
    <property type="entry name" value="PECTATE LYASE 18-RELATED"/>
    <property type="match status" value="1"/>
</dbReference>
<comment type="caution">
    <text evidence="2">The sequence shown here is derived from an EMBL/GenBank/DDBJ whole genome shotgun (WGS) entry which is preliminary data.</text>
</comment>
<dbReference type="PANTHER" id="PTHR31683:SF208">
    <property type="entry name" value="PECTATE LYASE"/>
    <property type="match status" value="1"/>
</dbReference>